<evidence type="ECO:0000313" key="1">
    <source>
        <dbReference type="EMBL" id="RDS87722.1"/>
    </source>
</evidence>
<reference evidence="1 2" key="1">
    <citation type="submission" date="2018-07" db="EMBL/GenBank/DDBJ databases">
        <title>Draft Genome Sequence of Pseudomonas fluorescens AHK-1 associated with canker disease of kiwifruit.</title>
        <authorList>
            <person name="Wu Z."/>
        </authorList>
    </citation>
    <scope>NUCLEOTIDE SEQUENCE [LARGE SCALE GENOMIC DNA]</scope>
    <source>
        <strain evidence="1 2">AHK-1</strain>
    </source>
</reference>
<accession>A0A7Z6QPM7</accession>
<sequence>MESEGKIDLSSAHLQKSYELILAGIEDYGSLEEQRLFIESLICQCALLTRVTSGEEAFHALMLSLNSMSHDELERITMLKKPEVEQDQA</sequence>
<dbReference type="Proteomes" id="UP000255541">
    <property type="component" value="Unassembled WGS sequence"/>
</dbReference>
<dbReference type="EMBL" id="QRBA01000022">
    <property type="protein sequence ID" value="RDS87722.1"/>
    <property type="molecule type" value="Genomic_DNA"/>
</dbReference>
<organism evidence="1 2">
    <name type="scientific">Pseudomonas fluorescens</name>
    <dbReference type="NCBI Taxonomy" id="294"/>
    <lineage>
        <taxon>Bacteria</taxon>
        <taxon>Pseudomonadati</taxon>
        <taxon>Pseudomonadota</taxon>
        <taxon>Gammaproteobacteria</taxon>
        <taxon>Pseudomonadales</taxon>
        <taxon>Pseudomonadaceae</taxon>
        <taxon>Pseudomonas</taxon>
    </lineage>
</organism>
<protein>
    <submittedName>
        <fullName evidence="1">Uncharacterized protein</fullName>
    </submittedName>
</protein>
<proteinExistence type="predicted"/>
<evidence type="ECO:0000313" key="2">
    <source>
        <dbReference type="Proteomes" id="UP000255541"/>
    </source>
</evidence>
<gene>
    <name evidence="1" type="ORF">DL347_28755</name>
</gene>
<dbReference type="AlphaFoldDB" id="A0A7Z6QPM7"/>
<name>A0A7Z6QPM7_PSEFL</name>
<comment type="caution">
    <text evidence="1">The sequence shown here is derived from an EMBL/GenBank/DDBJ whole genome shotgun (WGS) entry which is preliminary data.</text>
</comment>